<keyword evidence="6" id="KW-1185">Reference proteome</keyword>
<organism evidence="5 6">
    <name type="scientific">Devosia aurantiaca</name>
    <dbReference type="NCBI Taxonomy" id="2714858"/>
    <lineage>
        <taxon>Bacteria</taxon>
        <taxon>Pseudomonadati</taxon>
        <taxon>Pseudomonadota</taxon>
        <taxon>Alphaproteobacteria</taxon>
        <taxon>Hyphomicrobiales</taxon>
        <taxon>Devosiaceae</taxon>
        <taxon>Devosia</taxon>
    </lineage>
</organism>
<dbReference type="InterPro" id="IPR032789">
    <property type="entry name" value="T2SS-T3SS_pil_N"/>
</dbReference>
<dbReference type="InterPro" id="IPR004846">
    <property type="entry name" value="T2SS/T3SS_dom"/>
</dbReference>
<gene>
    <name evidence="5" type="ORF">G5575_05815</name>
</gene>
<feature type="chain" id="PRO_5026764592" evidence="2">
    <location>
        <begin position="29"/>
        <end position="483"/>
    </location>
</feature>
<dbReference type="InterPro" id="IPR050810">
    <property type="entry name" value="Bact_Secretion_Sys_Channel"/>
</dbReference>
<dbReference type="Proteomes" id="UP000474802">
    <property type="component" value="Unassembled WGS sequence"/>
</dbReference>
<evidence type="ECO:0000259" key="3">
    <source>
        <dbReference type="Pfam" id="PF00263"/>
    </source>
</evidence>
<proteinExistence type="inferred from homology"/>
<dbReference type="Pfam" id="PF00263">
    <property type="entry name" value="Secretin"/>
    <property type="match status" value="1"/>
</dbReference>
<name>A0A6M1SL43_9HYPH</name>
<comment type="caution">
    <text evidence="5">The sequence shown here is derived from an EMBL/GenBank/DDBJ whole genome shotgun (WGS) entry which is preliminary data.</text>
</comment>
<evidence type="ECO:0000256" key="2">
    <source>
        <dbReference type="SAM" id="SignalP"/>
    </source>
</evidence>
<keyword evidence="2" id="KW-0732">Signal</keyword>
<dbReference type="PANTHER" id="PTHR30332:SF17">
    <property type="entry name" value="TYPE IV PILIATION SYSTEM PROTEIN DR_0774-RELATED"/>
    <property type="match status" value="1"/>
</dbReference>
<dbReference type="InterPro" id="IPR001775">
    <property type="entry name" value="GspD/PilQ"/>
</dbReference>
<accession>A0A6M1SL43</accession>
<evidence type="ECO:0000256" key="1">
    <source>
        <dbReference type="RuleBase" id="RU004003"/>
    </source>
</evidence>
<reference evidence="5 6" key="1">
    <citation type="submission" date="2020-02" db="EMBL/GenBank/DDBJ databases">
        <authorList>
            <person name="Khan S.A."/>
            <person name="Jeon C.O."/>
            <person name="Chun B.H."/>
        </authorList>
    </citation>
    <scope>NUCLEOTIDE SEQUENCE [LARGE SCALE GENOMIC DNA]</scope>
    <source>
        <strain evidence="5 6">H239</strain>
    </source>
</reference>
<feature type="domain" description="Type II/III secretion system secretin-like" evidence="3">
    <location>
        <begin position="277"/>
        <end position="428"/>
    </location>
</feature>
<reference evidence="5 6" key="2">
    <citation type="submission" date="2020-03" db="EMBL/GenBank/DDBJ databases">
        <title>Devosia chinhatensis sp. nov., isolated from a hexachlorocyclohexane (HCH) dump site in India.</title>
        <authorList>
            <person name="Kumar M."/>
            <person name="Lal R."/>
        </authorList>
    </citation>
    <scope>NUCLEOTIDE SEQUENCE [LARGE SCALE GENOMIC DNA]</scope>
    <source>
        <strain evidence="5 6">H239</strain>
    </source>
</reference>
<dbReference type="PRINTS" id="PR00811">
    <property type="entry name" value="BCTERIALGSPD"/>
</dbReference>
<dbReference type="AlphaFoldDB" id="A0A6M1SL43"/>
<evidence type="ECO:0000259" key="4">
    <source>
        <dbReference type="Pfam" id="PF13629"/>
    </source>
</evidence>
<dbReference type="GO" id="GO:0009306">
    <property type="term" value="P:protein secretion"/>
    <property type="evidence" value="ECO:0007669"/>
    <property type="project" value="InterPro"/>
</dbReference>
<dbReference type="PANTHER" id="PTHR30332">
    <property type="entry name" value="PROBABLE GENERAL SECRETION PATHWAY PROTEIN D"/>
    <property type="match status" value="1"/>
</dbReference>
<feature type="signal peptide" evidence="2">
    <location>
        <begin position="1"/>
        <end position="28"/>
    </location>
</feature>
<sequence>MELAKPHTRHSRPRLALALALGAFLATAAPAAVHAGGNAYPIAPAYPVAEAQIAISAGAYGAVRSIEIELNKSLIVDLPAGVAEVVVSQPSIAAGVMRSRTRAIVQGIAEGATNIIFIDDAGRTISILDVNIVQPPLEVGRALEATLARVIPGSNIRVETLSNNSINDKIYFVLTGTVNSAEDKAVAEAMASQLSESDGPTGSPIIEVTGPQQVMLQVTVSEIRRDVAKQLGINLSGTVTLGNSTFGFNSTQTSVSNGIGGSFPLGDSVQINAGIRALENRGALRLLAQPTLTAMSGQPAEFLVGGEIPIQTSSINGTSIQYKQYGIQLAFTPTVRRNGQVALTIDTGVSELQAGTAAALTTRDVKTSVELPAGSTLAIGGLLSESASRSVDQIPGIGDIPILGALFRSNAYRRQETELVILVTPYLVQPTTPANAIPVPTDKSYIADDAEAFFLGAIEKRYGVGATGEIRGGFSGSVGFALD</sequence>
<feature type="domain" description="Pilus formation protein N-terminal" evidence="4">
    <location>
        <begin position="64"/>
        <end position="132"/>
    </location>
</feature>
<evidence type="ECO:0000313" key="6">
    <source>
        <dbReference type="Proteomes" id="UP000474802"/>
    </source>
</evidence>
<evidence type="ECO:0000313" key="5">
    <source>
        <dbReference type="EMBL" id="NGP17256.1"/>
    </source>
</evidence>
<dbReference type="EMBL" id="JAALFG010000001">
    <property type="protein sequence ID" value="NGP17256.1"/>
    <property type="molecule type" value="Genomic_DNA"/>
</dbReference>
<dbReference type="Pfam" id="PF13629">
    <property type="entry name" value="T2SS-T3SS_pil_N"/>
    <property type="match status" value="1"/>
</dbReference>
<dbReference type="GO" id="GO:0015627">
    <property type="term" value="C:type II protein secretion system complex"/>
    <property type="evidence" value="ECO:0007669"/>
    <property type="project" value="TreeGrafter"/>
</dbReference>
<comment type="similarity">
    <text evidence="1">Belongs to the bacterial secretin family.</text>
</comment>
<protein>
    <submittedName>
        <fullName evidence="5">Type II and III secretion system protein family protein</fullName>
    </submittedName>
</protein>